<dbReference type="EMBL" id="CALQ01000926">
    <property type="protein sequence ID" value="CCM15763.1"/>
    <property type="molecule type" value="Genomic_DNA"/>
</dbReference>
<dbReference type="AlphaFoldDB" id="A0A1E1IWU2"/>
<name>A0A1E1IWU2_LEIGU</name>
<organism evidence="1">
    <name type="scientific">Leishmania guyanensis</name>
    <dbReference type="NCBI Taxonomy" id="5670"/>
    <lineage>
        <taxon>Eukaryota</taxon>
        <taxon>Discoba</taxon>
        <taxon>Euglenozoa</taxon>
        <taxon>Kinetoplastea</taxon>
        <taxon>Metakinetoplastina</taxon>
        <taxon>Trypanosomatida</taxon>
        <taxon>Trypanosomatidae</taxon>
        <taxon>Leishmaniinae</taxon>
        <taxon>Leishmania</taxon>
        <taxon>Leishmania guyanensis species complex</taxon>
    </lineage>
</organism>
<gene>
    <name evidence="1" type="primary">LgM4147LRVhigh.23.01080.00730</name>
    <name evidence="1" type="ORF">BN36_2332670</name>
</gene>
<accession>A0A1E1IWU2</accession>
<evidence type="ECO:0000313" key="1">
    <source>
        <dbReference type="EMBL" id="CCM15763.1"/>
    </source>
</evidence>
<proteinExistence type="predicted"/>
<sequence>MFATGLGPGKASAPLSEATVPPLLQVLDNATCNSGGTVAKLSTCRRERIRSQQTSPSSSRCELQVILDCSVSKKARKELKSMRQMPSASMRCSATCFTYGP</sequence>
<protein>
    <submittedName>
        <fullName evidence="1">Hypothetical unspecified product</fullName>
    </submittedName>
</protein>
<reference evidence="1" key="1">
    <citation type="submission" date="2012-08" db="EMBL/GenBank/DDBJ databases">
        <title>Comparative genomics of metastatic and non-metastatic Leishmania guyanensis provides insights into polygenic factors involved in Leishmania RNA virus infection.</title>
        <authorList>
            <person name="Smith D."/>
            <person name="Hertz-Fowler C."/>
            <person name="Martin R."/>
            <person name="Dickens N."/>
            <person name="Fasel N."/>
            <person name="Falquet L."/>
            <person name="Beverley S."/>
            <person name="Zangger H."/>
            <person name="Calderon-Copete S."/>
            <person name="Mottram J."/>
            <person name="Xenarios I."/>
        </authorList>
    </citation>
    <scope>NUCLEOTIDE SEQUENCE</scope>
    <source>
        <strain evidence="1">MHOM/BR/75/M4147/SSU:IR2SAT-LUC</strain>
    </source>
</reference>